<feature type="compositionally biased region" description="Basic and acidic residues" evidence="1">
    <location>
        <begin position="88"/>
        <end position="97"/>
    </location>
</feature>
<dbReference type="AlphaFoldDB" id="A0A8S9P0J8"/>
<feature type="region of interest" description="Disordered" evidence="1">
    <location>
        <begin position="78"/>
        <end position="109"/>
    </location>
</feature>
<gene>
    <name evidence="2" type="ORF">F2Q69_00006194</name>
</gene>
<dbReference type="EMBL" id="QGKX02001521">
    <property type="protein sequence ID" value="KAF3506797.1"/>
    <property type="molecule type" value="Genomic_DNA"/>
</dbReference>
<reference evidence="2" key="1">
    <citation type="submission" date="2019-12" db="EMBL/GenBank/DDBJ databases">
        <title>Genome sequencing and annotation of Brassica cretica.</title>
        <authorList>
            <person name="Studholme D.J."/>
            <person name="Sarris P."/>
        </authorList>
    </citation>
    <scope>NUCLEOTIDE SEQUENCE</scope>
    <source>
        <strain evidence="2">PFS-109/04</strain>
        <tissue evidence="2">Leaf</tissue>
    </source>
</reference>
<sequence length="439" mass="51025">MWSDGRDERSSLPTMLCLYTGLVSATPTAWPIWSLSPLLAGPDAMVDLSTTQSLSHLGSAFSPSSHLYCLRERNSRIHNGTSQPASVSEEKSAEEAQKSSPPEEVLEQPNIEAETYAKSLSLNSQGHCKDLDMVNSLPEMFVMFMEHNKSLDYPEKRLELILQQPVFCSRKSFDSFVFKENSFVMSCSKHKIATGYLFSSSHVWKEFMVRNFQKPKSLRDETDFICNSVFKLGILCSESDKPWHALRSLLENCVVLSFDDIPVYNTFFDKQVEPWLRDSRFELDLLCSEYEELVPVLKLFFKNHVILCLDTILVYNTLICIIKEQQDQSQRRKSKHHTYQPEIWRWKYLRKMTSNSKELKDEPEAGMEHNELILAMKNKTNKLEKLWIRFMDELGLFQPKRRSNIQDKDPLSLADEPATKFKSKKQRQQLFAWFILNQS</sequence>
<evidence type="ECO:0000313" key="3">
    <source>
        <dbReference type="Proteomes" id="UP000712600"/>
    </source>
</evidence>
<protein>
    <submittedName>
        <fullName evidence="2">Uncharacterized protein</fullName>
    </submittedName>
</protein>
<comment type="caution">
    <text evidence="2">The sequence shown here is derived from an EMBL/GenBank/DDBJ whole genome shotgun (WGS) entry which is preliminary data.</text>
</comment>
<name>A0A8S9P0J8_BRACR</name>
<accession>A0A8S9P0J8</accession>
<evidence type="ECO:0000256" key="1">
    <source>
        <dbReference type="SAM" id="MobiDB-lite"/>
    </source>
</evidence>
<proteinExistence type="predicted"/>
<dbReference type="Proteomes" id="UP000712600">
    <property type="component" value="Unassembled WGS sequence"/>
</dbReference>
<evidence type="ECO:0000313" key="2">
    <source>
        <dbReference type="EMBL" id="KAF3506797.1"/>
    </source>
</evidence>
<organism evidence="2 3">
    <name type="scientific">Brassica cretica</name>
    <name type="common">Mustard</name>
    <dbReference type="NCBI Taxonomy" id="69181"/>
    <lineage>
        <taxon>Eukaryota</taxon>
        <taxon>Viridiplantae</taxon>
        <taxon>Streptophyta</taxon>
        <taxon>Embryophyta</taxon>
        <taxon>Tracheophyta</taxon>
        <taxon>Spermatophyta</taxon>
        <taxon>Magnoliopsida</taxon>
        <taxon>eudicotyledons</taxon>
        <taxon>Gunneridae</taxon>
        <taxon>Pentapetalae</taxon>
        <taxon>rosids</taxon>
        <taxon>malvids</taxon>
        <taxon>Brassicales</taxon>
        <taxon>Brassicaceae</taxon>
        <taxon>Brassiceae</taxon>
        <taxon>Brassica</taxon>
    </lineage>
</organism>